<sequence length="124" mass="13965">MTEQPQDKIRYTAVPPDELEAFQRLCEGVFGPSWVNRLATFARVAHRTAHRWSVGEQRVPEGVIREIQEQRDSLAETAFWPRLNELVDEVVARGVSPVVVAAYARDLAASLRPEPETAPQVSKD</sequence>
<accession>A0ABY5RNA5</accession>
<reference evidence="1" key="1">
    <citation type="submission" date="2022-08" db="EMBL/GenBank/DDBJ databases">
        <title>Microvirga terrae sp. nov., isolated from soil.</title>
        <authorList>
            <person name="Kim K.H."/>
            <person name="Seo Y.L."/>
            <person name="Kim J.M."/>
            <person name="Lee J.K."/>
            <person name="Han D.M."/>
            <person name="Jeon C.O."/>
        </authorList>
    </citation>
    <scope>NUCLEOTIDE SEQUENCE</scope>
    <source>
        <strain evidence="1">R24</strain>
    </source>
</reference>
<organism evidence="1 2">
    <name type="scientific">Microvirga terrae</name>
    <dbReference type="NCBI Taxonomy" id="2740529"/>
    <lineage>
        <taxon>Bacteria</taxon>
        <taxon>Pseudomonadati</taxon>
        <taxon>Pseudomonadota</taxon>
        <taxon>Alphaproteobacteria</taxon>
        <taxon>Hyphomicrobiales</taxon>
        <taxon>Methylobacteriaceae</taxon>
        <taxon>Microvirga</taxon>
    </lineage>
</organism>
<dbReference type="RefSeq" id="WP_173947969.1">
    <property type="nucleotide sequence ID" value="NZ_CP102845.1"/>
</dbReference>
<evidence type="ECO:0000313" key="1">
    <source>
        <dbReference type="EMBL" id="UVF18478.1"/>
    </source>
</evidence>
<dbReference type="EMBL" id="CP102845">
    <property type="protein sequence ID" value="UVF18478.1"/>
    <property type="molecule type" value="Genomic_DNA"/>
</dbReference>
<name>A0ABY5RNA5_9HYPH</name>
<keyword evidence="2" id="KW-1185">Reference proteome</keyword>
<dbReference type="Proteomes" id="UP001017257">
    <property type="component" value="Chromosome"/>
</dbReference>
<gene>
    <name evidence="1" type="ORF">HPT29_018575</name>
</gene>
<evidence type="ECO:0008006" key="3">
    <source>
        <dbReference type="Google" id="ProtNLM"/>
    </source>
</evidence>
<evidence type="ECO:0000313" key="2">
    <source>
        <dbReference type="Proteomes" id="UP001017257"/>
    </source>
</evidence>
<protein>
    <recommendedName>
        <fullName evidence="3">Transcriptional regulator</fullName>
    </recommendedName>
</protein>
<proteinExistence type="predicted"/>